<dbReference type="Proteomes" id="UP000789405">
    <property type="component" value="Unassembled WGS sequence"/>
</dbReference>
<feature type="non-terminal residue" evidence="1">
    <location>
        <position position="1"/>
    </location>
</feature>
<keyword evidence="2" id="KW-1185">Reference proteome</keyword>
<evidence type="ECO:0000313" key="1">
    <source>
        <dbReference type="EMBL" id="CAG8803053.1"/>
    </source>
</evidence>
<protein>
    <submittedName>
        <fullName evidence="1">11936_t:CDS:1</fullName>
    </submittedName>
</protein>
<organism evidence="1 2">
    <name type="scientific">Dentiscutata erythropus</name>
    <dbReference type="NCBI Taxonomy" id="1348616"/>
    <lineage>
        <taxon>Eukaryota</taxon>
        <taxon>Fungi</taxon>
        <taxon>Fungi incertae sedis</taxon>
        <taxon>Mucoromycota</taxon>
        <taxon>Glomeromycotina</taxon>
        <taxon>Glomeromycetes</taxon>
        <taxon>Diversisporales</taxon>
        <taxon>Gigasporaceae</taxon>
        <taxon>Dentiscutata</taxon>
    </lineage>
</organism>
<dbReference type="AlphaFoldDB" id="A0A9N9K0J7"/>
<feature type="non-terminal residue" evidence="1">
    <location>
        <position position="43"/>
    </location>
</feature>
<accession>A0A9N9K0J7</accession>
<reference evidence="1" key="1">
    <citation type="submission" date="2021-06" db="EMBL/GenBank/DDBJ databases">
        <authorList>
            <person name="Kallberg Y."/>
            <person name="Tangrot J."/>
            <person name="Rosling A."/>
        </authorList>
    </citation>
    <scope>NUCLEOTIDE SEQUENCE</scope>
    <source>
        <strain evidence="1">MA453B</strain>
    </source>
</reference>
<gene>
    <name evidence="1" type="ORF">DERYTH_LOCUS23814</name>
</gene>
<proteinExistence type="predicted"/>
<comment type="caution">
    <text evidence="1">The sequence shown here is derived from an EMBL/GenBank/DDBJ whole genome shotgun (WGS) entry which is preliminary data.</text>
</comment>
<evidence type="ECO:0000313" key="2">
    <source>
        <dbReference type="Proteomes" id="UP000789405"/>
    </source>
</evidence>
<dbReference type="EMBL" id="CAJVPY010037558">
    <property type="protein sequence ID" value="CAG8803053.1"/>
    <property type="molecule type" value="Genomic_DNA"/>
</dbReference>
<name>A0A9N9K0J7_9GLOM</name>
<sequence length="43" mass="5334">ALHCWSFRIVLKLRRFIVTLPQNYFEVVWISRYFGDLALRCFR</sequence>